<dbReference type="GO" id="GO:0050660">
    <property type="term" value="F:flavin adenine dinucleotide binding"/>
    <property type="evidence" value="ECO:0007669"/>
    <property type="project" value="TreeGrafter"/>
</dbReference>
<dbReference type="SUPFAM" id="SSF51905">
    <property type="entry name" value="FAD/NAD(P)-binding domain"/>
    <property type="match status" value="1"/>
</dbReference>
<gene>
    <name evidence="2" type="ORF">FZEAL_8494</name>
</gene>
<evidence type="ECO:0000313" key="3">
    <source>
        <dbReference type="Proteomes" id="UP000635477"/>
    </source>
</evidence>
<reference evidence="2" key="1">
    <citation type="journal article" date="2020" name="BMC Genomics">
        <title>Correction to: Identification and distribution of gene clusters required for synthesis of sphingolipid metabolism inhibitors in diverse species of the filamentous fungus Fusarium.</title>
        <authorList>
            <person name="Kim H.S."/>
            <person name="Lohmar J.M."/>
            <person name="Busman M."/>
            <person name="Brown D.W."/>
            <person name="Naumann T.A."/>
            <person name="Divon H.H."/>
            <person name="Lysoe E."/>
            <person name="Uhlig S."/>
            <person name="Proctor R.H."/>
        </authorList>
    </citation>
    <scope>NUCLEOTIDE SEQUENCE</scope>
    <source>
        <strain evidence="2">NRRL 22465</strain>
    </source>
</reference>
<dbReference type="OrthoDB" id="202203at2759"/>
<dbReference type="Pfam" id="PF07992">
    <property type="entry name" value="Pyr_redox_2"/>
    <property type="match status" value="1"/>
</dbReference>
<dbReference type="GO" id="GO:0005737">
    <property type="term" value="C:cytoplasm"/>
    <property type="evidence" value="ECO:0007669"/>
    <property type="project" value="TreeGrafter"/>
</dbReference>
<evidence type="ECO:0000259" key="1">
    <source>
        <dbReference type="Pfam" id="PF07992"/>
    </source>
</evidence>
<dbReference type="GO" id="GO:0004174">
    <property type="term" value="F:electron-transferring-flavoprotein dehydrogenase activity"/>
    <property type="evidence" value="ECO:0007669"/>
    <property type="project" value="TreeGrafter"/>
</dbReference>
<keyword evidence="3" id="KW-1185">Reference proteome</keyword>
<dbReference type="InterPro" id="IPR023753">
    <property type="entry name" value="FAD/NAD-binding_dom"/>
</dbReference>
<dbReference type="Gene3D" id="3.50.50.100">
    <property type="match status" value="1"/>
</dbReference>
<reference evidence="2" key="2">
    <citation type="submission" date="2020-05" db="EMBL/GenBank/DDBJ databases">
        <authorList>
            <person name="Kim H.-S."/>
            <person name="Proctor R.H."/>
            <person name="Brown D.W."/>
        </authorList>
    </citation>
    <scope>NUCLEOTIDE SEQUENCE</scope>
    <source>
        <strain evidence="2">NRRL 22465</strain>
    </source>
</reference>
<proteinExistence type="predicted"/>
<dbReference type="AlphaFoldDB" id="A0A8H4XGR7"/>
<dbReference type="Proteomes" id="UP000635477">
    <property type="component" value="Unassembled WGS sequence"/>
</dbReference>
<dbReference type="InterPro" id="IPR036188">
    <property type="entry name" value="FAD/NAD-bd_sf"/>
</dbReference>
<dbReference type="PRINTS" id="PR00368">
    <property type="entry name" value="FADPNR"/>
</dbReference>
<name>A0A8H4XGR7_9HYPO</name>
<organism evidence="2 3">
    <name type="scientific">Fusarium zealandicum</name>
    <dbReference type="NCBI Taxonomy" id="1053134"/>
    <lineage>
        <taxon>Eukaryota</taxon>
        <taxon>Fungi</taxon>
        <taxon>Dikarya</taxon>
        <taxon>Ascomycota</taxon>
        <taxon>Pezizomycotina</taxon>
        <taxon>Sordariomycetes</taxon>
        <taxon>Hypocreomycetidae</taxon>
        <taxon>Hypocreales</taxon>
        <taxon>Nectriaceae</taxon>
        <taxon>Fusarium</taxon>
        <taxon>Fusarium staphyleae species complex</taxon>
    </lineage>
</organism>
<sequence length="432" mass="47738">MVLPPFKLIYVYVKFLVPRAWQVLCDKVRGWIHKLTYRVTETCQNVVVIGGSFGGIELTRKLAKSLPTGYRVILLERNSHFNFPFNFPRYSVLQGHEHLSFIPYDGVVQDVPAGIYKHIRGEATSITQHSVRLATGEEIPYAYLVLATGATQRPPARVLANDDIEGQAELQSMQSSVKAAAKIAVIGAGAVGVELATDIKSYYPEKSVTLVHSRERLLTRFPGVHEEVLEALEKLEVDVLLGERPQLPPPNDNAKEELEQEKGQTLLFSGGRAIEYDLIIPCTGQRPNSGILDDHEPDAICNDTGRVLTNPTLQVSTKDGLNTNLFALGDVAETGGAQMARSAWYQAQVVWQNILDMIRGKTPTARYVPNLEVEGTLKLTLGKSDGIIYAKPTNGDAVITSYSDGSEDLDIYSAWSYYGADVNKVTNRRKDH</sequence>
<protein>
    <recommendedName>
        <fullName evidence="1">FAD/NAD(P)-binding domain-containing protein</fullName>
    </recommendedName>
</protein>
<feature type="domain" description="FAD/NAD(P)-binding" evidence="1">
    <location>
        <begin position="45"/>
        <end position="346"/>
    </location>
</feature>
<dbReference type="EMBL" id="JABEYC010000726">
    <property type="protein sequence ID" value="KAF4974635.1"/>
    <property type="molecule type" value="Genomic_DNA"/>
</dbReference>
<dbReference type="PANTHER" id="PTHR43735">
    <property type="entry name" value="APOPTOSIS-INDUCING FACTOR 1"/>
    <property type="match status" value="1"/>
</dbReference>
<accession>A0A8H4XGR7</accession>
<comment type="caution">
    <text evidence="2">The sequence shown here is derived from an EMBL/GenBank/DDBJ whole genome shotgun (WGS) entry which is preliminary data.</text>
</comment>
<dbReference type="PANTHER" id="PTHR43735:SF5">
    <property type="entry name" value="FAD_NAD(P)-BINDING DOMAIN-CONTAINING PROTEIN"/>
    <property type="match status" value="1"/>
</dbReference>
<evidence type="ECO:0000313" key="2">
    <source>
        <dbReference type="EMBL" id="KAF4974635.1"/>
    </source>
</evidence>